<dbReference type="PANTHER" id="PTHR23022:SF129">
    <property type="entry name" value="TRANSPOSABLE ELEMENT TC3 TRANSPOSASE"/>
    <property type="match status" value="1"/>
</dbReference>
<dbReference type="PANTHER" id="PTHR23022">
    <property type="entry name" value="TRANSPOSABLE ELEMENT-RELATED"/>
    <property type="match status" value="1"/>
</dbReference>
<dbReference type="Pfam" id="PF13358">
    <property type="entry name" value="DDE_3"/>
    <property type="match status" value="1"/>
</dbReference>
<dbReference type="InterPro" id="IPR052338">
    <property type="entry name" value="Transposase_5"/>
</dbReference>
<evidence type="ECO:0000313" key="2">
    <source>
        <dbReference type="EMBL" id="KAF9745489.1"/>
    </source>
</evidence>
<dbReference type="Gene3D" id="3.30.420.10">
    <property type="entry name" value="Ribonuclease H-like superfamily/Ribonuclease H"/>
    <property type="match status" value="1"/>
</dbReference>
<dbReference type="OrthoDB" id="2195231at2759"/>
<dbReference type="InterPro" id="IPR036388">
    <property type="entry name" value="WH-like_DNA-bd_sf"/>
</dbReference>
<dbReference type="InterPro" id="IPR036397">
    <property type="entry name" value="RNaseH_sf"/>
</dbReference>
<dbReference type="Proteomes" id="UP000740883">
    <property type="component" value="Unassembled WGS sequence"/>
</dbReference>
<proteinExistence type="predicted"/>
<evidence type="ECO:0000313" key="3">
    <source>
        <dbReference type="Proteomes" id="UP000740883"/>
    </source>
</evidence>
<name>A0A9P6KXK4_9MICR</name>
<comment type="caution">
    <text evidence="2">The sequence shown here is derived from an EMBL/GenBank/DDBJ whole genome shotgun (WGS) entry which is preliminary data.</text>
</comment>
<organism evidence="2 3">
    <name type="scientific">Nosema granulosis</name>
    <dbReference type="NCBI Taxonomy" id="83296"/>
    <lineage>
        <taxon>Eukaryota</taxon>
        <taxon>Fungi</taxon>
        <taxon>Fungi incertae sedis</taxon>
        <taxon>Microsporidia</taxon>
        <taxon>Nosematidae</taxon>
        <taxon>Nosema</taxon>
    </lineage>
</organism>
<accession>A0A9P6KXK4</accession>
<gene>
    <name evidence="2" type="primary">tc3a_0</name>
    <name evidence="2" type="ORF">NGRA_3551</name>
</gene>
<dbReference type="EMBL" id="SBJO01001441">
    <property type="protein sequence ID" value="KAF9745489.1"/>
    <property type="molecule type" value="Genomic_DNA"/>
</dbReference>
<evidence type="ECO:0000259" key="1">
    <source>
        <dbReference type="Pfam" id="PF13358"/>
    </source>
</evidence>
<dbReference type="InterPro" id="IPR038717">
    <property type="entry name" value="Tc1-like_DDE_dom"/>
</dbReference>
<feature type="domain" description="Tc1-like transposase DDE" evidence="1">
    <location>
        <begin position="78"/>
        <end position="227"/>
    </location>
</feature>
<dbReference type="AlphaFoldDB" id="A0A9P6KXK4"/>
<dbReference type="Gene3D" id="1.10.10.10">
    <property type="entry name" value="Winged helix-like DNA-binding domain superfamily/Winged helix DNA-binding domain"/>
    <property type="match status" value="1"/>
</dbReference>
<protein>
    <submittedName>
        <fullName evidence="2">Transposable element Tc3 transposase</fullName>
    </submittedName>
</protein>
<dbReference type="GO" id="GO:0003676">
    <property type="term" value="F:nucleic acid binding"/>
    <property type="evidence" value="ECO:0007669"/>
    <property type="project" value="InterPro"/>
</dbReference>
<feature type="non-terminal residue" evidence="2">
    <location>
        <position position="230"/>
    </location>
</feature>
<keyword evidence="3" id="KW-1185">Reference proteome</keyword>
<sequence>MIKKLQQTASNSRLSVKDINIQLNTGVSDSTVLRAIKDNKSIMFKKMIRTPCLTSKHKDSRFRFALEHVLWTEMWKSIIFSDEKKFNLDGPDGYKYYWHHLNMKEITYSKRIQGGGGLMVWVGFCNNEKLTIQFIDIKMNSEAYCNMLKTPLKCFIDENKEKEYIFQQDNAPCHRAKKTTAWFLETNINLMTWPALSPDLNPVENIWSDMSRMVYSNGQQYHTIQSLKTA</sequence>
<reference evidence="2 3" key="1">
    <citation type="journal article" date="2020" name="Genome Biol. Evol.">
        <title>Comparative genomics of strictly vertically transmitted, feminizing microsporidia endosymbionts of amphipod crustaceans.</title>
        <authorList>
            <person name="Cormier A."/>
            <person name="Chebbi M.A."/>
            <person name="Giraud I."/>
            <person name="Wattier R."/>
            <person name="Teixeira M."/>
            <person name="Gilbert C."/>
            <person name="Rigaud T."/>
            <person name="Cordaux R."/>
        </authorList>
    </citation>
    <scope>NUCLEOTIDE SEQUENCE [LARGE SCALE GENOMIC DNA]</scope>
    <source>
        <strain evidence="2 3">Ou3-Ou53</strain>
    </source>
</reference>